<proteinExistence type="predicted"/>
<accession>A0A833HRM7</accession>
<reference evidence="1 2" key="1">
    <citation type="submission" date="2019-10" db="EMBL/GenBank/DDBJ databases">
        <title>Alkaliphilus serpentinus sp. nov. and Alkaliphilus pronyensis sp. nov., two novel anaerobic alkaliphilic species isolated from the serpentinized-hosted hydrothermal field of the Prony Bay (New Caledonia).</title>
        <authorList>
            <person name="Postec A."/>
        </authorList>
    </citation>
    <scope>NUCLEOTIDE SEQUENCE [LARGE SCALE GENOMIC DNA]</scope>
    <source>
        <strain evidence="1 2">LacT</strain>
    </source>
</reference>
<dbReference type="OrthoDB" id="9800332at2"/>
<organism evidence="1 2">
    <name type="scientific">Alkaliphilus serpentinus</name>
    <dbReference type="NCBI Taxonomy" id="1482731"/>
    <lineage>
        <taxon>Bacteria</taxon>
        <taxon>Bacillati</taxon>
        <taxon>Bacillota</taxon>
        <taxon>Clostridia</taxon>
        <taxon>Peptostreptococcales</taxon>
        <taxon>Natronincolaceae</taxon>
        <taxon>Alkaliphilus</taxon>
    </lineage>
</organism>
<dbReference type="SUPFAM" id="SSF52540">
    <property type="entry name" value="P-loop containing nucleoside triphosphate hydrolases"/>
    <property type="match status" value="1"/>
</dbReference>
<sequence>MYVRYHLNESLLNEARKVLKNRKNIFWIVGGSCSGKSTVGKTIASKFKMLYYDLDEYIFDKYIRRYSKELHPASREWFFAENPLNWALSFSSWEENNEFNVALTVEQLSLFSEDVQEIDRDKAILVDGGITNPAILARVLDAHQICCIKIEDDLCIRIWEDCKERQPMKEMILQLPSPQEKWSKFLDTNVLMNRQIETECRENGIKILYRKDKTTVDDMANEISTLFLKVITEITGKVLIELIRMNYYKISTKLFLNSP</sequence>
<dbReference type="EMBL" id="WBZB01000004">
    <property type="protein sequence ID" value="KAB3533240.1"/>
    <property type="molecule type" value="Genomic_DNA"/>
</dbReference>
<keyword evidence="2" id="KW-1185">Reference proteome</keyword>
<evidence type="ECO:0008006" key="3">
    <source>
        <dbReference type="Google" id="ProtNLM"/>
    </source>
</evidence>
<name>A0A833HRM7_9FIRM</name>
<gene>
    <name evidence="1" type="ORF">F8153_01455</name>
</gene>
<dbReference type="AlphaFoldDB" id="A0A833HRM7"/>
<evidence type="ECO:0000313" key="2">
    <source>
        <dbReference type="Proteomes" id="UP000465601"/>
    </source>
</evidence>
<dbReference type="InterPro" id="IPR031322">
    <property type="entry name" value="Shikimate/glucono_kinase"/>
</dbReference>
<protein>
    <recommendedName>
        <fullName evidence="3">Shikimate kinase</fullName>
    </recommendedName>
</protein>
<dbReference type="InterPro" id="IPR027417">
    <property type="entry name" value="P-loop_NTPase"/>
</dbReference>
<evidence type="ECO:0000313" key="1">
    <source>
        <dbReference type="EMBL" id="KAB3533240.1"/>
    </source>
</evidence>
<comment type="caution">
    <text evidence="1">The sequence shown here is derived from an EMBL/GenBank/DDBJ whole genome shotgun (WGS) entry which is preliminary data.</text>
</comment>
<dbReference type="Gene3D" id="3.40.50.300">
    <property type="entry name" value="P-loop containing nucleotide triphosphate hydrolases"/>
    <property type="match status" value="1"/>
</dbReference>
<dbReference type="Proteomes" id="UP000465601">
    <property type="component" value="Unassembled WGS sequence"/>
</dbReference>
<dbReference type="Pfam" id="PF01202">
    <property type="entry name" value="SKI"/>
    <property type="match status" value="1"/>
</dbReference>